<protein>
    <submittedName>
        <fullName evidence="1">Uncharacterized protein</fullName>
    </submittedName>
</protein>
<dbReference type="AlphaFoldDB" id="A0A6F9Y836"/>
<reference evidence="1" key="1">
    <citation type="submission" date="2019-10" db="EMBL/GenBank/DDBJ databases">
        <title>Lactobacillus agilis SN811 Whole Genome Sequencing Project.</title>
        <authorList>
            <person name="Suzuki S."/>
            <person name="Endo A."/>
            <person name="Maeno S."/>
            <person name="Shiwa Y."/>
            <person name="Matsutani M."/>
            <person name="Kajikawa A."/>
        </authorList>
    </citation>
    <scope>NUCLEOTIDE SEQUENCE</scope>
    <source>
        <strain evidence="1">SN811</strain>
    </source>
</reference>
<dbReference type="Proteomes" id="UP000494160">
    <property type="component" value="Unassembled WGS sequence"/>
</dbReference>
<dbReference type="EMBL" id="BLAP01000075">
    <property type="protein sequence ID" value="GET13679.1"/>
    <property type="molecule type" value="Genomic_DNA"/>
</dbReference>
<comment type="caution">
    <text evidence="1">The sequence shown here is derived from an EMBL/GenBank/DDBJ whole genome shotgun (WGS) entry which is preliminary data.</text>
</comment>
<accession>A0A6F9Y836</accession>
<sequence>MSCLLARLTLVGNYGWVKLVLGKKVARYKRLLAGGLKFAIIYCERERKSKGELFYEKAGNLSSNYGATNTRASGLFQR</sequence>
<proteinExistence type="predicted"/>
<evidence type="ECO:0000313" key="1">
    <source>
        <dbReference type="EMBL" id="GET13679.1"/>
    </source>
</evidence>
<organism evidence="1">
    <name type="scientific">Ligilactobacillus agilis</name>
    <dbReference type="NCBI Taxonomy" id="1601"/>
    <lineage>
        <taxon>Bacteria</taxon>
        <taxon>Bacillati</taxon>
        <taxon>Bacillota</taxon>
        <taxon>Bacilli</taxon>
        <taxon>Lactobacillales</taxon>
        <taxon>Lactobacillaceae</taxon>
        <taxon>Ligilactobacillus</taxon>
    </lineage>
</organism>
<gene>
    <name evidence="1" type="ORF">SN811_21790</name>
</gene>
<name>A0A6F9Y836_9LACO</name>